<reference evidence="4 5" key="1">
    <citation type="submission" date="2017-12" db="EMBL/GenBank/DDBJ databases">
        <title>Taxonomic description and draft genome of Pradoshia cofamensis Gen. nov., sp. nov., a thermotolerant bacillale isolated from anterior gut of earthworm Eisenia fetida.</title>
        <authorList>
            <person name="Saha T."/>
            <person name="Chakraborty R."/>
        </authorList>
    </citation>
    <scope>NUCLEOTIDE SEQUENCE [LARGE SCALE GENOMIC DNA]</scope>
    <source>
        <strain evidence="4 5">EAG3</strain>
    </source>
</reference>
<feature type="domain" description="DUF1731" evidence="3">
    <location>
        <begin position="246"/>
        <end position="293"/>
    </location>
</feature>
<comment type="caution">
    <text evidence="4">The sequence shown here is derived from an EMBL/GenBank/DDBJ whole genome shotgun (WGS) entry which is preliminary data.</text>
</comment>
<dbReference type="Gene3D" id="3.40.50.720">
    <property type="entry name" value="NAD(P)-binding Rossmann-like Domain"/>
    <property type="match status" value="1"/>
</dbReference>
<dbReference type="InterPro" id="IPR001509">
    <property type="entry name" value="Epimerase_deHydtase"/>
</dbReference>
<name>A0A2S7MZV9_9BACI</name>
<dbReference type="NCBIfam" id="TIGR01777">
    <property type="entry name" value="yfcH"/>
    <property type="match status" value="1"/>
</dbReference>
<dbReference type="Pfam" id="PF01370">
    <property type="entry name" value="Epimerase"/>
    <property type="match status" value="1"/>
</dbReference>
<dbReference type="Pfam" id="PF08338">
    <property type="entry name" value="DUF1731"/>
    <property type="match status" value="1"/>
</dbReference>
<dbReference type="InterPro" id="IPR013549">
    <property type="entry name" value="DUF1731"/>
</dbReference>
<sequence>MAKRVVLAGGTGFIGQYFEKKFRKAGYDIAIISRQEPHINWNDRQRILKAVDGAALVINLAGRSVNCRYNEKNKKEIMNSRIDTTLIIGEAIEKCQNPPPLWINSSTATIYRDAMDRPMTEDTGEEGDGFSVNVGKRWEETFFSFKLPSTRQAALRITIVLGKDGGVIPVYQNLVKLGLGGKQGSGEQMFSWMHIEDLYRVVRFIESREDLSGVFVCGSPNPVPNKELMRLLRHTMGRNFGMPATEWMLKAGAVVIRTEPELILKSRWVLPSRLIKAGFVFLYPTLKLALEEINSRQTKNTNTA</sequence>
<dbReference type="SUPFAM" id="SSF51735">
    <property type="entry name" value="NAD(P)-binding Rossmann-fold domains"/>
    <property type="match status" value="1"/>
</dbReference>
<evidence type="ECO:0000313" key="4">
    <source>
        <dbReference type="EMBL" id="PQD95372.1"/>
    </source>
</evidence>
<comment type="similarity">
    <text evidence="1">Belongs to the NAD(P)-dependent epimerase/dehydratase family. SDR39U1 subfamily.</text>
</comment>
<dbReference type="Proteomes" id="UP000239663">
    <property type="component" value="Unassembled WGS sequence"/>
</dbReference>
<organism evidence="4 5">
    <name type="scientific">Pradoshia eiseniae</name>
    <dbReference type="NCBI Taxonomy" id="2064768"/>
    <lineage>
        <taxon>Bacteria</taxon>
        <taxon>Bacillati</taxon>
        <taxon>Bacillota</taxon>
        <taxon>Bacilli</taxon>
        <taxon>Bacillales</taxon>
        <taxon>Bacillaceae</taxon>
        <taxon>Pradoshia</taxon>
    </lineage>
</organism>
<dbReference type="AlphaFoldDB" id="A0A2S7MZV9"/>
<accession>A0A2S7MZV9</accession>
<dbReference type="PANTHER" id="PTHR11092:SF0">
    <property type="entry name" value="EPIMERASE FAMILY PROTEIN SDR39U1"/>
    <property type="match status" value="1"/>
</dbReference>
<dbReference type="InterPro" id="IPR010099">
    <property type="entry name" value="SDR39U1"/>
</dbReference>
<keyword evidence="5" id="KW-1185">Reference proteome</keyword>
<gene>
    <name evidence="4" type="ORF">CYL18_08785</name>
</gene>
<dbReference type="PANTHER" id="PTHR11092">
    <property type="entry name" value="SUGAR NUCLEOTIDE EPIMERASE RELATED"/>
    <property type="match status" value="1"/>
</dbReference>
<protein>
    <submittedName>
        <fullName evidence="4">TIGR01777 family protein</fullName>
    </submittedName>
</protein>
<evidence type="ECO:0000259" key="2">
    <source>
        <dbReference type="Pfam" id="PF01370"/>
    </source>
</evidence>
<dbReference type="OrthoDB" id="9801773at2"/>
<dbReference type="EMBL" id="PKOZ01000004">
    <property type="protein sequence ID" value="PQD95372.1"/>
    <property type="molecule type" value="Genomic_DNA"/>
</dbReference>
<evidence type="ECO:0000313" key="5">
    <source>
        <dbReference type="Proteomes" id="UP000239663"/>
    </source>
</evidence>
<evidence type="ECO:0000256" key="1">
    <source>
        <dbReference type="ARBA" id="ARBA00009353"/>
    </source>
</evidence>
<feature type="domain" description="NAD-dependent epimerase/dehydratase" evidence="2">
    <location>
        <begin position="5"/>
        <end position="123"/>
    </location>
</feature>
<evidence type="ECO:0000259" key="3">
    <source>
        <dbReference type="Pfam" id="PF08338"/>
    </source>
</evidence>
<dbReference type="InterPro" id="IPR036291">
    <property type="entry name" value="NAD(P)-bd_dom_sf"/>
</dbReference>
<dbReference type="RefSeq" id="WP_104849127.1">
    <property type="nucleotide sequence ID" value="NZ_PKOZ01000004.1"/>
</dbReference>
<proteinExistence type="inferred from homology"/>